<accession>A0A518AJ56</accession>
<gene>
    <name evidence="2" type="ORF">Pan181_09500</name>
</gene>
<dbReference type="KEGG" id="amuc:Pan181_09500"/>
<dbReference type="EMBL" id="CP036278">
    <property type="protein sequence ID" value="QDU54767.1"/>
    <property type="molecule type" value="Genomic_DNA"/>
</dbReference>
<dbReference type="AlphaFoldDB" id="A0A518AJ56"/>
<keyword evidence="3" id="KW-1185">Reference proteome</keyword>
<feature type="chain" id="PRO_5022201239" evidence="1">
    <location>
        <begin position="21"/>
        <end position="272"/>
    </location>
</feature>
<sequence length="272" mass="30664" precursor="true">MFRLSLLLLACWSSVATLKAAEVPAARVTMVDGRVVTGEIDDATDRDHLWIRRGEGRVLMATSYKWSEVEQVELDGQPRTSQQLLESLQKISKPWPKYPLLEEKDRLRIKQPSADAGRRATSASFVARLSNWDGDVEPDGYLVELTVFDQFGKAMPVRGTVQARLVGERTSSYIVPGEPEELERWSDNLSLDQFTDNVVTLRLPFRSIRPEQQVELAPGAILEIEVGAFGHTRLASSTAVPTRVFNPVRDRFEQRTGSRCAPGERSERWSHE</sequence>
<evidence type="ECO:0000313" key="2">
    <source>
        <dbReference type="EMBL" id="QDU54767.1"/>
    </source>
</evidence>
<evidence type="ECO:0000256" key="1">
    <source>
        <dbReference type="SAM" id="SignalP"/>
    </source>
</evidence>
<proteinExistence type="predicted"/>
<evidence type="ECO:0000313" key="3">
    <source>
        <dbReference type="Proteomes" id="UP000315750"/>
    </source>
</evidence>
<name>A0A518AJ56_9BACT</name>
<dbReference type="OrthoDB" id="260020at2"/>
<dbReference type="RefSeq" id="WP_145245696.1">
    <property type="nucleotide sequence ID" value="NZ_CP036278.1"/>
</dbReference>
<organism evidence="2 3">
    <name type="scientific">Aeoliella mucimassa</name>
    <dbReference type="NCBI Taxonomy" id="2527972"/>
    <lineage>
        <taxon>Bacteria</taxon>
        <taxon>Pseudomonadati</taxon>
        <taxon>Planctomycetota</taxon>
        <taxon>Planctomycetia</taxon>
        <taxon>Pirellulales</taxon>
        <taxon>Lacipirellulaceae</taxon>
        <taxon>Aeoliella</taxon>
    </lineage>
</organism>
<keyword evidence="1" id="KW-0732">Signal</keyword>
<feature type="signal peptide" evidence="1">
    <location>
        <begin position="1"/>
        <end position="20"/>
    </location>
</feature>
<dbReference type="Proteomes" id="UP000315750">
    <property type="component" value="Chromosome"/>
</dbReference>
<protein>
    <submittedName>
        <fullName evidence="2">Uncharacterized protein</fullName>
    </submittedName>
</protein>
<reference evidence="2 3" key="1">
    <citation type="submission" date="2019-02" db="EMBL/GenBank/DDBJ databases">
        <title>Deep-cultivation of Planctomycetes and their phenomic and genomic characterization uncovers novel biology.</title>
        <authorList>
            <person name="Wiegand S."/>
            <person name="Jogler M."/>
            <person name="Boedeker C."/>
            <person name="Pinto D."/>
            <person name="Vollmers J."/>
            <person name="Rivas-Marin E."/>
            <person name="Kohn T."/>
            <person name="Peeters S.H."/>
            <person name="Heuer A."/>
            <person name="Rast P."/>
            <person name="Oberbeckmann S."/>
            <person name="Bunk B."/>
            <person name="Jeske O."/>
            <person name="Meyerdierks A."/>
            <person name="Storesund J.E."/>
            <person name="Kallscheuer N."/>
            <person name="Luecker S."/>
            <person name="Lage O.M."/>
            <person name="Pohl T."/>
            <person name="Merkel B.J."/>
            <person name="Hornburger P."/>
            <person name="Mueller R.-W."/>
            <person name="Bruemmer F."/>
            <person name="Labrenz M."/>
            <person name="Spormann A.M."/>
            <person name="Op den Camp H."/>
            <person name="Overmann J."/>
            <person name="Amann R."/>
            <person name="Jetten M.S.M."/>
            <person name="Mascher T."/>
            <person name="Medema M.H."/>
            <person name="Devos D.P."/>
            <person name="Kaster A.-K."/>
            <person name="Ovreas L."/>
            <person name="Rohde M."/>
            <person name="Galperin M.Y."/>
            <person name="Jogler C."/>
        </authorList>
    </citation>
    <scope>NUCLEOTIDE SEQUENCE [LARGE SCALE GENOMIC DNA]</scope>
    <source>
        <strain evidence="2 3">Pan181</strain>
    </source>
</reference>